<organism evidence="10 11">
    <name type="scientific">Phytomonospora endophytica</name>
    <dbReference type="NCBI Taxonomy" id="714109"/>
    <lineage>
        <taxon>Bacteria</taxon>
        <taxon>Bacillati</taxon>
        <taxon>Actinomycetota</taxon>
        <taxon>Actinomycetes</taxon>
        <taxon>Micromonosporales</taxon>
        <taxon>Micromonosporaceae</taxon>
        <taxon>Phytomonospora</taxon>
    </lineage>
</organism>
<feature type="transmembrane region" description="Helical" evidence="7">
    <location>
        <begin position="121"/>
        <end position="139"/>
    </location>
</feature>
<dbReference type="Proteomes" id="UP000548476">
    <property type="component" value="Unassembled WGS sequence"/>
</dbReference>
<sequence>MRSVIVGALTAFVISLFLTPLAIRFLRNRTGQPIRDIGIQAHQVKRGTPTMGGVAFISATVLAYGVGHVALIPLEGRPHLPTITGLVLLGLFVCGGLLGFLDDFLKVAKKNSAGLAGRWKLLGQLVIGVGFGTIALYYPSPEGFTVGSQYLTVVREIDWLHIGKVGSVLLFAALILGTSNAVNLTDGLDGLATGSTAIAFLAYLAIAYWQYRHWCADSTNLSSSCYPVRDPLEVALIAGAVVGALVGFLWWNTSPAKIFMGDMGSLGLGCLMAGMSVATHTVMLLPVIGALFVLITFQRIVQYVSFKTTGKRVFRSSPLHHHFEMAGWSEATIVIRFWLLAGVGVALGLGVFFADFLRTSGW</sequence>
<evidence type="ECO:0000256" key="2">
    <source>
        <dbReference type="ARBA" id="ARBA00005583"/>
    </source>
</evidence>
<gene>
    <name evidence="7" type="primary">mraY</name>
    <name evidence="10" type="ORF">HNR73_002531</name>
</gene>
<proteinExistence type="inferred from homology"/>
<reference evidence="10 11" key="1">
    <citation type="submission" date="2020-08" db="EMBL/GenBank/DDBJ databases">
        <title>Genomic Encyclopedia of Type Strains, Phase IV (KMG-IV): sequencing the most valuable type-strain genomes for metagenomic binning, comparative biology and taxonomic classification.</title>
        <authorList>
            <person name="Goeker M."/>
        </authorList>
    </citation>
    <scope>NUCLEOTIDE SEQUENCE [LARGE SCALE GENOMIC DNA]</scope>
    <source>
        <strain evidence="10 11">YIM 65646</strain>
    </source>
</reference>
<evidence type="ECO:0000313" key="10">
    <source>
        <dbReference type="EMBL" id="MBB6034677.1"/>
    </source>
</evidence>
<evidence type="ECO:0000256" key="7">
    <source>
        <dbReference type="HAMAP-Rule" id="MF_00038"/>
    </source>
</evidence>
<feature type="transmembrane region" description="Helical" evidence="7">
    <location>
        <begin position="258"/>
        <end position="278"/>
    </location>
</feature>
<keyword evidence="7" id="KW-0132">Cell division</keyword>
<evidence type="ECO:0000256" key="4">
    <source>
        <dbReference type="ARBA" id="ARBA00022692"/>
    </source>
</evidence>
<feature type="transmembrane region" description="Helical" evidence="7">
    <location>
        <begin position="6"/>
        <end position="26"/>
    </location>
</feature>
<feature type="transmembrane region" description="Helical" evidence="7">
    <location>
        <begin position="333"/>
        <end position="354"/>
    </location>
</feature>
<keyword evidence="6 7" id="KW-0472">Membrane</keyword>
<keyword evidence="7" id="KW-0131">Cell cycle</keyword>
<comment type="similarity">
    <text evidence="2 7">Belongs to the glycosyltransferase 4 family. MraY subfamily.</text>
</comment>
<dbReference type="Pfam" id="PF10555">
    <property type="entry name" value="MraY_sig1"/>
    <property type="match status" value="1"/>
</dbReference>
<comment type="subcellular location">
    <subcellularLocation>
        <location evidence="7">Cell membrane</location>
        <topology evidence="7">Multi-pass membrane protein</topology>
    </subcellularLocation>
    <subcellularLocation>
        <location evidence="1">Membrane</location>
        <topology evidence="1">Multi-pass membrane protein</topology>
    </subcellularLocation>
</comment>
<feature type="transmembrane region" description="Helical" evidence="7">
    <location>
        <begin position="231"/>
        <end position="251"/>
    </location>
</feature>
<dbReference type="HAMAP" id="MF_00038">
    <property type="entry name" value="MraY"/>
    <property type="match status" value="1"/>
</dbReference>
<dbReference type="NCBIfam" id="TIGR00445">
    <property type="entry name" value="mraY"/>
    <property type="match status" value="1"/>
</dbReference>
<dbReference type="EMBL" id="JACHGT010000005">
    <property type="protein sequence ID" value="MBB6034677.1"/>
    <property type="molecule type" value="Genomic_DNA"/>
</dbReference>
<comment type="pathway">
    <text evidence="7">Cell wall biogenesis; peptidoglycan biosynthesis.</text>
</comment>
<feature type="transmembrane region" description="Helical" evidence="7">
    <location>
        <begin position="80"/>
        <end position="101"/>
    </location>
</feature>
<dbReference type="AlphaFoldDB" id="A0A841FN81"/>
<evidence type="ECO:0000256" key="8">
    <source>
        <dbReference type="NCBIfam" id="TIGR00445"/>
    </source>
</evidence>
<evidence type="ECO:0000313" key="11">
    <source>
        <dbReference type="Proteomes" id="UP000548476"/>
    </source>
</evidence>
<dbReference type="Pfam" id="PF00953">
    <property type="entry name" value="Glycos_transf_4"/>
    <property type="match status" value="1"/>
</dbReference>
<keyword evidence="7" id="KW-0961">Cell wall biogenesis/degradation</keyword>
<dbReference type="GO" id="GO:0008963">
    <property type="term" value="F:phospho-N-acetylmuramoyl-pentapeptide-transferase activity"/>
    <property type="evidence" value="ECO:0007669"/>
    <property type="project" value="UniProtKB-UniRule"/>
</dbReference>
<dbReference type="GO" id="GO:0008360">
    <property type="term" value="P:regulation of cell shape"/>
    <property type="evidence" value="ECO:0007669"/>
    <property type="project" value="UniProtKB-KW"/>
</dbReference>
<keyword evidence="7" id="KW-1003">Cell membrane</keyword>
<keyword evidence="7 9" id="KW-0479">Metal-binding</keyword>
<evidence type="ECO:0000256" key="5">
    <source>
        <dbReference type="ARBA" id="ARBA00022989"/>
    </source>
</evidence>
<evidence type="ECO:0000256" key="3">
    <source>
        <dbReference type="ARBA" id="ARBA00022679"/>
    </source>
</evidence>
<keyword evidence="7" id="KW-0133">Cell shape</keyword>
<dbReference type="GO" id="GO:0071555">
    <property type="term" value="P:cell wall organization"/>
    <property type="evidence" value="ECO:0007669"/>
    <property type="project" value="UniProtKB-KW"/>
</dbReference>
<evidence type="ECO:0000256" key="6">
    <source>
        <dbReference type="ARBA" id="ARBA00023136"/>
    </source>
</evidence>
<dbReference type="GO" id="GO:0051301">
    <property type="term" value="P:cell division"/>
    <property type="evidence" value="ECO:0007669"/>
    <property type="project" value="UniProtKB-KW"/>
</dbReference>
<dbReference type="PROSITE" id="PS01347">
    <property type="entry name" value="MRAY_1"/>
    <property type="match status" value="1"/>
</dbReference>
<dbReference type="InterPro" id="IPR003524">
    <property type="entry name" value="PNAcMuramoyl-5peptid_Trfase"/>
</dbReference>
<keyword evidence="7" id="KW-0573">Peptidoglycan synthesis</keyword>
<dbReference type="PROSITE" id="PS01348">
    <property type="entry name" value="MRAY_2"/>
    <property type="match status" value="1"/>
</dbReference>
<comment type="caution">
    <text evidence="10">The sequence shown here is derived from an EMBL/GenBank/DDBJ whole genome shotgun (WGS) entry which is preliminary data.</text>
</comment>
<name>A0A841FN81_9ACTN</name>
<dbReference type="EC" id="2.7.8.13" evidence="7 8"/>
<dbReference type="InterPro" id="IPR000715">
    <property type="entry name" value="Glycosyl_transferase_4"/>
</dbReference>
<feature type="transmembrane region" description="Helical" evidence="7">
    <location>
        <begin position="159"/>
        <end position="178"/>
    </location>
</feature>
<feature type="binding site" evidence="9">
    <location>
        <position position="183"/>
    </location>
    <ligand>
        <name>Mg(2+)</name>
        <dbReference type="ChEBI" id="CHEBI:18420"/>
    </ligand>
</feature>
<dbReference type="RefSeq" id="WP_184787552.1">
    <property type="nucleotide sequence ID" value="NZ_BONT01000068.1"/>
</dbReference>
<keyword evidence="5 7" id="KW-1133">Transmembrane helix</keyword>
<dbReference type="UniPathway" id="UPA00219"/>
<evidence type="ECO:0000256" key="9">
    <source>
        <dbReference type="PIRSR" id="PIRSR600715-1"/>
    </source>
</evidence>
<keyword evidence="4 7" id="KW-0812">Transmembrane</keyword>
<dbReference type="GO" id="GO:0009252">
    <property type="term" value="P:peptidoglycan biosynthetic process"/>
    <property type="evidence" value="ECO:0007669"/>
    <property type="project" value="UniProtKB-UniRule"/>
</dbReference>
<keyword evidence="3 7" id="KW-0808">Transferase</keyword>
<dbReference type="PANTHER" id="PTHR22926:SF5">
    <property type="entry name" value="PHOSPHO-N-ACETYLMURAMOYL-PENTAPEPTIDE-TRANSFERASE HOMOLOG"/>
    <property type="match status" value="1"/>
</dbReference>
<feature type="transmembrane region" description="Helical" evidence="7">
    <location>
        <begin position="190"/>
        <end position="211"/>
    </location>
</feature>
<keyword evidence="11" id="KW-1185">Reference proteome</keyword>
<keyword evidence="7 9" id="KW-0460">Magnesium</keyword>
<dbReference type="PANTHER" id="PTHR22926">
    <property type="entry name" value="PHOSPHO-N-ACETYLMURAMOYL-PENTAPEPTIDE-TRANSFERASE"/>
    <property type="match status" value="1"/>
</dbReference>
<comment type="cofactor">
    <cofactor evidence="7 9">
        <name>Mg(2+)</name>
        <dbReference type="ChEBI" id="CHEBI:18420"/>
    </cofactor>
</comment>
<evidence type="ECO:0000256" key="1">
    <source>
        <dbReference type="ARBA" id="ARBA00004141"/>
    </source>
</evidence>
<comment type="function">
    <text evidence="7">Catalyzes the initial step of the lipid cycle reactions in the biosynthesis of the cell wall peptidoglycan: transfers peptidoglycan precursor phospho-MurNAc-pentapeptide from UDP-MurNAc-pentapeptide onto the lipid carrier undecaprenyl phosphate, yielding undecaprenyl-pyrophosphoryl-MurNAc-pentapeptide, known as lipid I.</text>
</comment>
<feature type="transmembrane region" description="Helical" evidence="7">
    <location>
        <begin position="53"/>
        <end position="74"/>
    </location>
</feature>
<comment type="catalytic activity">
    <reaction evidence="7">
        <text>UDP-N-acetyl-alpha-D-muramoyl-L-alanyl-gamma-D-glutamyl-meso-2,6-diaminopimeloyl-D-alanyl-D-alanine + di-trans,octa-cis-undecaprenyl phosphate = di-trans,octa-cis-undecaprenyl diphospho-N-acetyl-alpha-D-muramoyl-L-alanyl-D-glutamyl-meso-2,6-diaminopimeloyl-D-alanyl-D-alanine + UMP</text>
        <dbReference type="Rhea" id="RHEA:28386"/>
        <dbReference type="ChEBI" id="CHEBI:57865"/>
        <dbReference type="ChEBI" id="CHEBI:60392"/>
        <dbReference type="ChEBI" id="CHEBI:61386"/>
        <dbReference type="ChEBI" id="CHEBI:61387"/>
        <dbReference type="EC" id="2.7.8.13"/>
    </reaction>
</comment>
<protein>
    <recommendedName>
        <fullName evidence="7 8">Phospho-N-acetylmuramoyl-pentapeptide-transferase</fullName>
        <ecNumber evidence="7 8">2.7.8.13</ecNumber>
    </recommendedName>
    <alternativeName>
        <fullName evidence="7">UDP-MurNAc-pentapeptide phosphotransferase</fullName>
    </alternativeName>
</protein>
<accession>A0A841FN81</accession>
<dbReference type="InterPro" id="IPR018480">
    <property type="entry name" value="PNAcMuramoyl-5peptid_Trfase_CS"/>
</dbReference>
<dbReference type="GO" id="GO:0046872">
    <property type="term" value="F:metal ion binding"/>
    <property type="evidence" value="ECO:0007669"/>
    <property type="project" value="UniProtKB-KW"/>
</dbReference>
<dbReference type="CDD" id="cd06852">
    <property type="entry name" value="GT_MraY"/>
    <property type="match status" value="1"/>
</dbReference>
<feature type="binding site" evidence="9">
    <location>
        <position position="262"/>
    </location>
    <ligand>
        <name>Mg(2+)</name>
        <dbReference type="ChEBI" id="CHEBI:18420"/>
    </ligand>
</feature>
<dbReference type="GO" id="GO:0005886">
    <property type="term" value="C:plasma membrane"/>
    <property type="evidence" value="ECO:0007669"/>
    <property type="project" value="UniProtKB-SubCell"/>
</dbReference>